<evidence type="ECO:0000256" key="1">
    <source>
        <dbReference type="ARBA" id="ARBA00009023"/>
    </source>
</evidence>
<organism evidence="5 6">
    <name type="scientific">Enterocloster lavalensis</name>
    <dbReference type="NCBI Taxonomy" id="460384"/>
    <lineage>
        <taxon>Bacteria</taxon>
        <taxon>Bacillati</taxon>
        <taxon>Bacillota</taxon>
        <taxon>Clostridia</taxon>
        <taxon>Lachnospirales</taxon>
        <taxon>Lachnospiraceae</taxon>
        <taxon>Enterocloster</taxon>
    </lineage>
</organism>
<feature type="chain" id="PRO_5044372641" evidence="4">
    <location>
        <begin position="19"/>
        <end position="372"/>
    </location>
</feature>
<dbReference type="GO" id="GO:0030288">
    <property type="term" value="C:outer membrane-bounded periplasmic space"/>
    <property type="evidence" value="ECO:0007669"/>
    <property type="project" value="InterPro"/>
</dbReference>
<evidence type="ECO:0000256" key="2">
    <source>
        <dbReference type="ARBA" id="ARBA00022448"/>
    </source>
</evidence>
<gene>
    <name evidence="5" type="ORF">SAMN05216313_13613</name>
</gene>
<sequence length="372" mass="39859">MKKMLSLALSASMVLSLAACGGSGKTETTAAPAPAATEAASEAATEAGSEAASEAGTEAAASALDALDPVTLTIYSPGNENSVPTKTILEYKKLVEEASGGKITLDAHHSGELGNDAEALQSARMGTIDIIFAGTSGFTEFYDKAKILDLPFLFDSAEQAYEVVNGEIGEKIFADLPSTGLIYLAEGDNGMRHISTTNRPVHTAADVEGLKLRVPTSQMYLDCWEALGANPVALALNELAIALSNGTAEGQDNATYHLVANATYDDIKYFSFINYMWMGCTMAANSDSWDKLPAEYQEILKEQAKVAAKYSFDTIAEDNKAATETLKAAGVEFDENPDIQSFIDKLGGNDYYLRYKDEPWYNQEILDEILAK</sequence>
<dbReference type="PROSITE" id="PS51257">
    <property type="entry name" value="PROKAR_LIPOPROTEIN"/>
    <property type="match status" value="1"/>
</dbReference>
<comment type="similarity">
    <text evidence="1">Belongs to the bacterial solute-binding protein 7 family.</text>
</comment>
<keyword evidence="3 4" id="KW-0732">Signal</keyword>
<dbReference type="InterPro" id="IPR038404">
    <property type="entry name" value="TRAP_DctP_sf"/>
</dbReference>
<reference evidence="6" key="1">
    <citation type="submission" date="2016-10" db="EMBL/GenBank/DDBJ databases">
        <authorList>
            <person name="Varghese N."/>
            <person name="Submissions S."/>
        </authorList>
    </citation>
    <scope>NUCLEOTIDE SEQUENCE [LARGE SCALE GENOMIC DNA]</scope>
    <source>
        <strain evidence="6">NLAE-zl-G277</strain>
    </source>
</reference>
<accession>A0A1I0JVJ3</accession>
<evidence type="ECO:0000256" key="4">
    <source>
        <dbReference type="SAM" id="SignalP"/>
    </source>
</evidence>
<dbReference type="EMBL" id="FOIM01000036">
    <property type="protein sequence ID" value="SEU14162.1"/>
    <property type="molecule type" value="Genomic_DNA"/>
</dbReference>
<evidence type="ECO:0000313" key="6">
    <source>
        <dbReference type="Proteomes" id="UP000198508"/>
    </source>
</evidence>
<dbReference type="Proteomes" id="UP000198508">
    <property type="component" value="Unassembled WGS sequence"/>
</dbReference>
<dbReference type="AlphaFoldDB" id="A0A1I0JVJ3"/>
<dbReference type="PANTHER" id="PTHR33376:SF7">
    <property type="entry name" value="C4-DICARBOXYLATE-BINDING PROTEIN DCTB"/>
    <property type="match status" value="1"/>
</dbReference>
<dbReference type="NCBIfam" id="NF037995">
    <property type="entry name" value="TRAP_S1"/>
    <property type="match status" value="1"/>
</dbReference>
<name>A0A1I0JVJ3_9FIRM</name>
<evidence type="ECO:0000313" key="5">
    <source>
        <dbReference type="EMBL" id="SEU14162.1"/>
    </source>
</evidence>
<dbReference type="CDD" id="cd13603">
    <property type="entry name" value="PBP2_TRAP_Siap_TeaA_like"/>
    <property type="match status" value="1"/>
</dbReference>
<keyword evidence="5" id="KW-0675">Receptor</keyword>
<keyword evidence="2" id="KW-0813">Transport</keyword>
<feature type="signal peptide" evidence="4">
    <location>
        <begin position="1"/>
        <end position="18"/>
    </location>
</feature>
<dbReference type="NCBIfam" id="TIGR00787">
    <property type="entry name" value="dctP"/>
    <property type="match status" value="1"/>
</dbReference>
<dbReference type="Pfam" id="PF03480">
    <property type="entry name" value="DctP"/>
    <property type="match status" value="1"/>
</dbReference>
<dbReference type="PANTHER" id="PTHR33376">
    <property type="match status" value="1"/>
</dbReference>
<dbReference type="InterPro" id="IPR018389">
    <property type="entry name" value="DctP_fam"/>
</dbReference>
<protein>
    <submittedName>
        <fullName evidence="5">Tripartite ATP-independent transporter solute receptor, DctP family</fullName>
    </submittedName>
</protein>
<dbReference type="STRING" id="460384.SAMN05216313_13613"/>
<dbReference type="InterPro" id="IPR004682">
    <property type="entry name" value="TRAP_DctP"/>
</dbReference>
<keyword evidence="6" id="KW-1185">Reference proteome</keyword>
<dbReference type="GO" id="GO:0055085">
    <property type="term" value="P:transmembrane transport"/>
    <property type="evidence" value="ECO:0007669"/>
    <property type="project" value="InterPro"/>
</dbReference>
<proteinExistence type="inferred from homology"/>
<dbReference type="RefSeq" id="WP_092370010.1">
    <property type="nucleotide sequence ID" value="NZ_CAJJSN010000035.1"/>
</dbReference>
<evidence type="ECO:0000256" key="3">
    <source>
        <dbReference type="ARBA" id="ARBA00022729"/>
    </source>
</evidence>
<dbReference type="GeneID" id="93279594"/>
<dbReference type="Gene3D" id="3.40.190.170">
    <property type="entry name" value="Bacterial extracellular solute-binding protein, family 7"/>
    <property type="match status" value="1"/>
</dbReference>